<protein>
    <submittedName>
        <fullName evidence="2">Uncharacterized protein</fullName>
    </submittedName>
</protein>
<feature type="transmembrane region" description="Helical" evidence="1">
    <location>
        <begin position="29"/>
        <end position="54"/>
    </location>
</feature>
<feature type="transmembrane region" description="Helical" evidence="1">
    <location>
        <begin position="60"/>
        <end position="80"/>
    </location>
</feature>
<dbReference type="EMBL" id="AEMG01000019">
    <property type="protein sequence ID" value="EFW90972.1"/>
    <property type="molecule type" value="Genomic_DNA"/>
</dbReference>
<dbReference type="STRING" id="797209.GCA_000376445_02934"/>
<evidence type="ECO:0000313" key="2">
    <source>
        <dbReference type="EMBL" id="EFW90972.1"/>
    </source>
</evidence>
<dbReference type="AlphaFoldDB" id="E7QXG9"/>
<dbReference type="InterPro" id="IPR046096">
    <property type="entry name" value="DUF6114"/>
</dbReference>
<dbReference type="PATRIC" id="fig|797209.4.peg.3435"/>
<name>E7QXG9_HALPU</name>
<gene>
    <name evidence="2" type="ORF">ZOD2009_17538</name>
</gene>
<dbReference type="Pfam" id="PF19609">
    <property type="entry name" value="DUF6114"/>
    <property type="match status" value="1"/>
</dbReference>
<keyword evidence="1" id="KW-0812">Transmembrane</keyword>
<sequence length="138" mass="14616">MEEHDMSTHTSQLTSYRSNFASWRHERPFWGALLVILAGLVIGIIPAQLAMTFALVPSTFMFAGLVFAVFVFLCGVFALLRPELAEFFGAAGILLSVASIFGALGGFGVGMLLGTVGGALCVAWERPDLDTDEAATGA</sequence>
<keyword evidence="1" id="KW-0472">Membrane</keyword>
<reference evidence="2 3" key="1">
    <citation type="journal article" date="2014" name="ISME J.">
        <title>Trehalose/2-sulfotrehalose biosynthesis and glycine-betaine uptake are widely spread mechanisms for osmoadaptation in the Halobacteriales.</title>
        <authorList>
            <person name="Youssef N.H."/>
            <person name="Savage-Ashlock K.N."/>
            <person name="McCully A.L."/>
            <person name="Luedtke B."/>
            <person name="Shaw E.I."/>
            <person name="Hoff W.D."/>
            <person name="Elshahed M.S."/>
        </authorList>
    </citation>
    <scope>NUCLEOTIDE SEQUENCE [LARGE SCALE GENOMIC DNA]</scope>
    <source>
        <strain evidence="2 3">DX253</strain>
    </source>
</reference>
<dbReference type="Proteomes" id="UP000003751">
    <property type="component" value="Unassembled WGS sequence"/>
</dbReference>
<keyword evidence="1" id="KW-1133">Transmembrane helix</keyword>
<organism evidence="2 3">
    <name type="scientific">Haladaptatus paucihalophilus DX253</name>
    <dbReference type="NCBI Taxonomy" id="797209"/>
    <lineage>
        <taxon>Archaea</taxon>
        <taxon>Methanobacteriati</taxon>
        <taxon>Methanobacteriota</taxon>
        <taxon>Stenosarchaea group</taxon>
        <taxon>Halobacteria</taxon>
        <taxon>Halobacteriales</taxon>
        <taxon>Haladaptataceae</taxon>
        <taxon>Haladaptatus</taxon>
    </lineage>
</organism>
<dbReference type="OrthoDB" id="238914at2157"/>
<feature type="transmembrane region" description="Helical" evidence="1">
    <location>
        <begin position="87"/>
        <end position="109"/>
    </location>
</feature>
<proteinExistence type="predicted"/>
<accession>E7QXG9</accession>
<dbReference type="eggNOG" id="arCOG14295">
    <property type="taxonomic scope" value="Archaea"/>
</dbReference>
<comment type="caution">
    <text evidence="2">The sequence shown here is derived from an EMBL/GenBank/DDBJ whole genome shotgun (WGS) entry which is preliminary data.</text>
</comment>
<evidence type="ECO:0000256" key="1">
    <source>
        <dbReference type="SAM" id="Phobius"/>
    </source>
</evidence>
<evidence type="ECO:0000313" key="3">
    <source>
        <dbReference type="Proteomes" id="UP000003751"/>
    </source>
</evidence>